<dbReference type="EMBL" id="CP040089">
    <property type="protein sequence ID" value="QGA80145.1"/>
    <property type="molecule type" value="Genomic_DNA"/>
</dbReference>
<dbReference type="RefSeq" id="WP_153549883.1">
    <property type="nucleotide sequence ID" value="NZ_CP040089.1"/>
</dbReference>
<evidence type="ECO:0000313" key="1">
    <source>
        <dbReference type="EMBL" id="QGA80145.1"/>
    </source>
</evidence>
<name>A0A5Q0UGR4_9ARCH</name>
<gene>
    <name evidence="1" type="ORF">LC1Nh_0241</name>
</gene>
<reference evidence="2" key="1">
    <citation type="submission" date="2019-05" db="EMBL/GenBank/DDBJ databases">
        <title>Candidatus Nanohalobium constans, a novel model system to study the DPANN nano-sized archaea: genomic and physiological characterization of a nanoarchaeon co-cultured with its chitinotrophic host.</title>
        <authorList>
            <person name="La Cono V."/>
            <person name="Arcadi E."/>
            <person name="Crisafi F."/>
            <person name="Denaro R."/>
            <person name="La Spada G."/>
            <person name="Messina E."/>
            <person name="Smedile F."/>
            <person name="Toshchakov S.V."/>
            <person name="Shevchenko M.A."/>
            <person name="Golyshin P.N."/>
            <person name="Golyshina O.V."/>
            <person name="Ferrer M."/>
            <person name="Rohde M."/>
            <person name="Mushegian A."/>
            <person name="Sorokin D.Y."/>
            <person name="Giuliano L."/>
            <person name="Yakimov M.M."/>
        </authorList>
    </citation>
    <scope>NUCLEOTIDE SEQUENCE [LARGE SCALE GENOMIC DNA]</scope>
    <source>
        <strain evidence="2">LC1Nh</strain>
    </source>
</reference>
<sequence length="146" mass="16859">MSLLEPSFQLTQDSSPLGDTSIIEAYRMPEEENGIALYREIESLAAMRERLEEDQLVTDEDVEPDKADVRFEIGNDELDVYRDELAAMLEGGSKKFEQYRGTAYSVMLYDGCGREYRMGKWDDVAAPEKLKWLWGELRRTAFKNTI</sequence>
<proteinExistence type="predicted"/>
<dbReference type="AlphaFoldDB" id="A0A5Q0UGR4"/>
<organism evidence="1 2">
    <name type="scientific">Candidatus Nanohalobium constans</name>
    <dbReference type="NCBI Taxonomy" id="2565781"/>
    <lineage>
        <taxon>Archaea</taxon>
        <taxon>Candidatus Nanohalarchaeota</taxon>
        <taxon>Candidatus Nanohalobia</taxon>
        <taxon>Candidatus Nanohalobiales</taxon>
        <taxon>Candidatus Nanohalobiaceae</taxon>
        <taxon>Candidatus Nanohalobium</taxon>
    </lineage>
</organism>
<dbReference type="Proteomes" id="UP000377803">
    <property type="component" value="Chromosome"/>
</dbReference>
<keyword evidence="2" id="KW-1185">Reference proteome</keyword>
<accession>A0A5Q0UGR4</accession>
<dbReference type="GeneID" id="42364623"/>
<dbReference type="KEGG" id="ncon:LC1Nh_0241"/>
<protein>
    <submittedName>
        <fullName evidence="1">Uncharacterized protein</fullName>
    </submittedName>
</protein>
<evidence type="ECO:0000313" key="2">
    <source>
        <dbReference type="Proteomes" id="UP000377803"/>
    </source>
</evidence>